<dbReference type="CDD" id="cd04084">
    <property type="entry name" value="CBM6_xylanase-like"/>
    <property type="match status" value="1"/>
</dbReference>
<dbReference type="InterPro" id="IPR006584">
    <property type="entry name" value="Cellulose-bd_IV"/>
</dbReference>
<dbReference type="Gene3D" id="2.60.120.260">
    <property type="entry name" value="Galactose-binding domain-like"/>
    <property type="match status" value="1"/>
</dbReference>
<evidence type="ECO:0000256" key="2">
    <source>
        <dbReference type="ARBA" id="ARBA00022729"/>
    </source>
</evidence>
<dbReference type="GO" id="GO:0030246">
    <property type="term" value="F:carbohydrate binding"/>
    <property type="evidence" value="ECO:0007669"/>
    <property type="project" value="InterPro"/>
</dbReference>
<evidence type="ECO:0000313" key="6">
    <source>
        <dbReference type="EMBL" id="ANY70116.1"/>
    </source>
</evidence>
<evidence type="ECO:0000259" key="5">
    <source>
        <dbReference type="PROSITE" id="PS51175"/>
    </source>
</evidence>
<comment type="similarity">
    <text evidence="1">Belongs to the glycosyl hydrolase 3 family.</text>
</comment>
<organism evidence="6">
    <name type="scientific">Paenibacillus sp. BIHB 4019</name>
    <dbReference type="NCBI Taxonomy" id="1870819"/>
    <lineage>
        <taxon>Bacteria</taxon>
        <taxon>Bacillati</taxon>
        <taxon>Bacillota</taxon>
        <taxon>Bacilli</taxon>
        <taxon>Bacillales</taxon>
        <taxon>Paenibacillaceae</taxon>
        <taxon>Paenibacillus</taxon>
    </lineage>
</organism>
<dbReference type="SMART" id="SM00606">
    <property type="entry name" value="CBD_IV"/>
    <property type="match status" value="1"/>
</dbReference>
<reference evidence="6" key="1">
    <citation type="submission" date="2016-08" db="EMBL/GenBank/DDBJ databases">
        <title>Complete Genome Seqeunce of Paenibacillus sp. BIHB 4019 from tea rhizoplane.</title>
        <authorList>
            <person name="Thakur R."/>
            <person name="Swarnkar M.K."/>
            <person name="Gulati A."/>
        </authorList>
    </citation>
    <scope>NUCLEOTIDE SEQUENCE [LARGE SCALE GENOMIC DNA]</scope>
    <source>
        <strain evidence="6">BIHB4019</strain>
    </source>
</reference>
<dbReference type="InterPro" id="IPR017853">
    <property type="entry name" value="GH"/>
</dbReference>
<dbReference type="FunFam" id="2.60.40.10:FF:000495">
    <property type="entry name" value="Periplasmic beta-glucosidase"/>
    <property type="match status" value="1"/>
</dbReference>
<dbReference type="InterPro" id="IPR001764">
    <property type="entry name" value="Glyco_hydro_3_N"/>
</dbReference>
<dbReference type="Pfam" id="PF14310">
    <property type="entry name" value="Fn3-like"/>
    <property type="match status" value="1"/>
</dbReference>
<name>A0A1B2DQY5_9BACL</name>
<dbReference type="Pfam" id="PF03422">
    <property type="entry name" value="CBM_6"/>
    <property type="match status" value="1"/>
</dbReference>
<dbReference type="Gene3D" id="3.20.20.300">
    <property type="entry name" value="Glycoside hydrolase, family 3, N-terminal domain"/>
    <property type="match status" value="1"/>
</dbReference>
<dbReference type="Gene3D" id="2.60.120.380">
    <property type="match status" value="1"/>
</dbReference>
<feature type="compositionally biased region" description="Low complexity" evidence="4">
    <location>
        <begin position="533"/>
        <end position="547"/>
    </location>
</feature>
<dbReference type="SUPFAM" id="SSF52279">
    <property type="entry name" value="Beta-D-glucan exohydrolase, C-terminal domain"/>
    <property type="match status" value="1"/>
</dbReference>
<sequence>MTEQQYPFLDGKLDIEERVRDLVSRLTLEEKVELMVQYQPAVERLGVKPYKHGTEAAHGLAWLGEATSFPQPLGLGCTWNPELLKAIGSVIGDEARVYYQRDPEVNGLTLWAPTVDMERDPRWGRTEEAYGEDPKLTGELTTALVQGIQGDDPVFFKAVATLKHFIANNNEIDRGSCSASIDPRNMKEYYQRAFQPAFVKGGAQSMMTSYNSVNGIPTILHEDVNKVVKGEWGMNGFIVSDAGDLIGLVKDHHYYDTYKEAVAHSIKAGIDSITDDKEISCGAIREALSEGLLAEADLDQALTNTFRVRFRLGEFDADNPYANVPDSVLCAPAHGDLSLQAARESIVLLKNEKATLPLSSSKLGSVAVIGPLGDVVYRDWYSGTFPYTVTPFAAIQQKLAGKKVTFTSGSNQVELRSAADGAPVSLGDNGVLQVAAGSAAETFEVCDWGWNSLTLQSQSTGKFATSADDVHIAAAADEAYGWYVKEVLRLDEKADGTTDIVTWDDKPVVLKEQDGKQLLTISEEVTEEERTPEAGGDNAGGAANSGSGSNGDKEHKGAFRLDVTVDGIAAAVAAAREAETAIVFVGNNPLINGKEETDRPGFTLAAAQERLLREVYAVNPNVIAVVIGSYPFELNWAQEHLPAVVYLAHAGQELGNAVADVLFGDFAPAGKLNMTWYSQMEQQLTDILDYDIIKGKRTYMYFEDVPLYPFGHGLTYAPFSFDSLQISPAETGEGWTASIRVTNTGSVEAGEVVQLYARANASRVKRPVKQLVGFERVYLQPQESITVQIAISAAELSMWDVTRDRFCLESGVYSLMAGSSSSDIRLTAELSIEGESIPPRLLTQLTRAENYDDYSGVLLDESKESGTCVRLKDASNAGWIRLADVQWSAAPAAIEARVSGGPAGGTLTVRLGAAEAEQAAVLTVPAGGEQQWQSVSASLAAGISPQADVYIALSGSVRLSSFIFS</sequence>
<dbReference type="InterPro" id="IPR026891">
    <property type="entry name" value="Fn3-like"/>
</dbReference>
<dbReference type="InterPro" id="IPR013783">
    <property type="entry name" value="Ig-like_fold"/>
</dbReference>
<dbReference type="PROSITE" id="PS51175">
    <property type="entry name" value="CBM6"/>
    <property type="match status" value="1"/>
</dbReference>
<dbReference type="InterPro" id="IPR008979">
    <property type="entry name" value="Galactose-bd-like_sf"/>
</dbReference>
<dbReference type="Gene3D" id="3.40.50.1700">
    <property type="entry name" value="Glycoside hydrolase family 3 C-terminal domain"/>
    <property type="match status" value="1"/>
</dbReference>
<dbReference type="PANTHER" id="PTHR42721:SF3">
    <property type="entry name" value="BETA-D-XYLOSIDASE 5-RELATED"/>
    <property type="match status" value="1"/>
</dbReference>
<dbReference type="InterPro" id="IPR002772">
    <property type="entry name" value="Glyco_hydro_3_C"/>
</dbReference>
<dbReference type="GO" id="GO:0031222">
    <property type="term" value="P:arabinan catabolic process"/>
    <property type="evidence" value="ECO:0007669"/>
    <property type="project" value="TreeGrafter"/>
</dbReference>
<protein>
    <submittedName>
        <fullName evidence="6">Beta-glucosidase</fullName>
    </submittedName>
</protein>
<evidence type="ECO:0000256" key="4">
    <source>
        <dbReference type="SAM" id="MobiDB-lite"/>
    </source>
</evidence>
<feature type="region of interest" description="Disordered" evidence="4">
    <location>
        <begin position="523"/>
        <end position="555"/>
    </location>
</feature>
<dbReference type="Pfam" id="PF01915">
    <property type="entry name" value="Glyco_hydro_3_C"/>
    <property type="match status" value="1"/>
</dbReference>
<dbReference type="GO" id="GO:0009044">
    <property type="term" value="F:xylan 1,4-beta-xylosidase activity"/>
    <property type="evidence" value="ECO:0007669"/>
    <property type="project" value="InterPro"/>
</dbReference>
<dbReference type="GO" id="GO:0008422">
    <property type="term" value="F:beta-glucosidase activity"/>
    <property type="evidence" value="ECO:0007669"/>
    <property type="project" value="UniProtKB-ARBA"/>
</dbReference>
<keyword evidence="2" id="KW-0732">Signal</keyword>
<feature type="domain" description="CBM6" evidence="5">
    <location>
        <begin position="843"/>
        <end position="965"/>
    </location>
</feature>
<dbReference type="InterPro" id="IPR036962">
    <property type="entry name" value="Glyco_hydro_3_N_sf"/>
</dbReference>
<dbReference type="GO" id="GO:0046556">
    <property type="term" value="F:alpha-L-arabinofuranosidase activity"/>
    <property type="evidence" value="ECO:0007669"/>
    <property type="project" value="TreeGrafter"/>
</dbReference>
<gene>
    <name evidence="6" type="ORF">BBD42_29165</name>
</gene>
<dbReference type="SUPFAM" id="SSF49785">
    <property type="entry name" value="Galactose-binding domain-like"/>
    <property type="match status" value="1"/>
</dbReference>
<dbReference type="Gene3D" id="2.60.40.10">
    <property type="entry name" value="Immunoglobulins"/>
    <property type="match status" value="1"/>
</dbReference>
<dbReference type="EMBL" id="CP016808">
    <property type="protein sequence ID" value="ANY70116.1"/>
    <property type="molecule type" value="Genomic_DNA"/>
</dbReference>
<keyword evidence="3" id="KW-0378">Hydrolase</keyword>
<evidence type="ECO:0000256" key="3">
    <source>
        <dbReference type="ARBA" id="ARBA00022801"/>
    </source>
</evidence>
<evidence type="ECO:0000256" key="1">
    <source>
        <dbReference type="ARBA" id="ARBA00005336"/>
    </source>
</evidence>
<dbReference type="InterPro" id="IPR036881">
    <property type="entry name" value="Glyco_hydro_3_C_sf"/>
</dbReference>
<dbReference type="PANTHER" id="PTHR42721">
    <property type="entry name" value="SUGAR HYDROLASE-RELATED"/>
    <property type="match status" value="1"/>
</dbReference>
<dbReference type="PRINTS" id="PR00133">
    <property type="entry name" value="GLHYDRLASE3"/>
</dbReference>
<dbReference type="CDD" id="cd23343">
    <property type="entry name" value="beta-trefoil_FSCN_BglX-like"/>
    <property type="match status" value="1"/>
</dbReference>
<dbReference type="Pfam" id="PF00933">
    <property type="entry name" value="Glyco_hydro_3"/>
    <property type="match status" value="1"/>
</dbReference>
<dbReference type="SUPFAM" id="SSF51445">
    <property type="entry name" value="(Trans)glycosidases"/>
    <property type="match status" value="1"/>
</dbReference>
<proteinExistence type="inferred from homology"/>
<dbReference type="InterPro" id="IPR005084">
    <property type="entry name" value="CBM6"/>
</dbReference>
<accession>A0A1B2DQY5</accession>
<dbReference type="RefSeq" id="WP_099521051.1">
    <property type="nucleotide sequence ID" value="NZ_CP016808.1"/>
</dbReference>
<dbReference type="GO" id="GO:0045493">
    <property type="term" value="P:xylan catabolic process"/>
    <property type="evidence" value="ECO:0007669"/>
    <property type="project" value="InterPro"/>
</dbReference>
<dbReference type="AlphaFoldDB" id="A0A1B2DQY5"/>
<dbReference type="InterPro" id="IPR044993">
    <property type="entry name" value="BXL"/>
</dbReference>
<dbReference type="SMART" id="SM01217">
    <property type="entry name" value="Fn3_like"/>
    <property type="match status" value="1"/>
</dbReference>